<reference evidence="3 4" key="1">
    <citation type="journal article" date="2018" name="Nat. Ecol. Evol.">
        <title>Pezizomycetes genomes reveal the molecular basis of ectomycorrhizal truffle lifestyle.</title>
        <authorList>
            <person name="Murat C."/>
            <person name="Payen T."/>
            <person name="Noel B."/>
            <person name="Kuo A."/>
            <person name="Morin E."/>
            <person name="Chen J."/>
            <person name="Kohler A."/>
            <person name="Krizsan K."/>
            <person name="Balestrini R."/>
            <person name="Da Silva C."/>
            <person name="Montanini B."/>
            <person name="Hainaut M."/>
            <person name="Levati E."/>
            <person name="Barry K.W."/>
            <person name="Belfiori B."/>
            <person name="Cichocki N."/>
            <person name="Clum A."/>
            <person name="Dockter R.B."/>
            <person name="Fauchery L."/>
            <person name="Guy J."/>
            <person name="Iotti M."/>
            <person name="Le Tacon F."/>
            <person name="Lindquist E.A."/>
            <person name="Lipzen A."/>
            <person name="Malagnac F."/>
            <person name="Mello A."/>
            <person name="Molinier V."/>
            <person name="Miyauchi S."/>
            <person name="Poulain J."/>
            <person name="Riccioni C."/>
            <person name="Rubini A."/>
            <person name="Sitrit Y."/>
            <person name="Splivallo R."/>
            <person name="Traeger S."/>
            <person name="Wang M."/>
            <person name="Zifcakova L."/>
            <person name="Wipf D."/>
            <person name="Zambonelli A."/>
            <person name="Paolocci F."/>
            <person name="Nowrousian M."/>
            <person name="Ottonello S."/>
            <person name="Baldrian P."/>
            <person name="Spatafora J.W."/>
            <person name="Henrissat B."/>
            <person name="Nagy L.G."/>
            <person name="Aury J.M."/>
            <person name="Wincker P."/>
            <person name="Grigoriev I.V."/>
            <person name="Bonfante P."/>
            <person name="Martin F.M."/>
        </authorList>
    </citation>
    <scope>NUCLEOTIDE SEQUENCE [LARGE SCALE GENOMIC DNA]</scope>
    <source>
        <strain evidence="3 4">RN42</strain>
    </source>
</reference>
<organism evidence="3 4">
    <name type="scientific">Ascobolus immersus RN42</name>
    <dbReference type="NCBI Taxonomy" id="1160509"/>
    <lineage>
        <taxon>Eukaryota</taxon>
        <taxon>Fungi</taxon>
        <taxon>Dikarya</taxon>
        <taxon>Ascomycota</taxon>
        <taxon>Pezizomycotina</taxon>
        <taxon>Pezizomycetes</taxon>
        <taxon>Pezizales</taxon>
        <taxon>Ascobolaceae</taxon>
        <taxon>Ascobolus</taxon>
    </lineage>
</organism>
<feature type="coiled-coil region" evidence="1">
    <location>
        <begin position="140"/>
        <end position="211"/>
    </location>
</feature>
<evidence type="ECO:0000256" key="2">
    <source>
        <dbReference type="SAM" id="MobiDB-lite"/>
    </source>
</evidence>
<sequence length="241" mass="27576">MRPDEEYLPPVVAAFFSISETATTHISITEKESMESSAAKITCSNSESASIAIDPYQHSETTTQDWLEEVSMSLGSSHHTQPSRTQSEEHDWLEDVRDHLENRNITEVSHIGNDTPSAPGWNHHGSVPEEEADSEEEKSLNRLSLLIQRLQKQQAEEEALNNLAILVQRRQLQEALAAQQALERQMQQHELQQMLQANDFANRVRQRANENGLSYITDERIERTYEYRYVSSSTSNYADYI</sequence>
<protein>
    <submittedName>
        <fullName evidence="3">Uncharacterized protein</fullName>
    </submittedName>
</protein>
<proteinExistence type="predicted"/>
<name>A0A3N4IGM2_ASCIM</name>
<evidence type="ECO:0000256" key="1">
    <source>
        <dbReference type="SAM" id="Coils"/>
    </source>
</evidence>
<dbReference type="AlphaFoldDB" id="A0A3N4IGM2"/>
<evidence type="ECO:0000313" key="4">
    <source>
        <dbReference type="Proteomes" id="UP000275078"/>
    </source>
</evidence>
<gene>
    <name evidence="3" type="ORF">BJ508DRAFT_412654</name>
</gene>
<dbReference type="EMBL" id="ML119658">
    <property type="protein sequence ID" value="RPA84587.1"/>
    <property type="molecule type" value="Genomic_DNA"/>
</dbReference>
<keyword evidence="1" id="KW-0175">Coiled coil</keyword>
<evidence type="ECO:0000313" key="3">
    <source>
        <dbReference type="EMBL" id="RPA84587.1"/>
    </source>
</evidence>
<feature type="region of interest" description="Disordered" evidence="2">
    <location>
        <begin position="109"/>
        <end position="137"/>
    </location>
</feature>
<accession>A0A3N4IGM2</accession>
<dbReference type="Proteomes" id="UP000275078">
    <property type="component" value="Unassembled WGS sequence"/>
</dbReference>
<keyword evidence="4" id="KW-1185">Reference proteome</keyword>